<feature type="compositionally biased region" description="Low complexity" evidence="1">
    <location>
        <begin position="15"/>
        <end position="25"/>
    </location>
</feature>
<evidence type="ECO:0000313" key="2">
    <source>
        <dbReference type="EMBL" id="MXU91783.1"/>
    </source>
</evidence>
<protein>
    <submittedName>
        <fullName evidence="2">Uncharacterized protein</fullName>
    </submittedName>
</protein>
<organism evidence="2">
    <name type="scientific">Ixodes ricinus</name>
    <name type="common">Common tick</name>
    <name type="synonym">Acarus ricinus</name>
    <dbReference type="NCBI Taxonomy" id="34613"/>
    <lineage>
        <taxon>Eukaryota</taxon>
        <taxon>Metazoa</taxon>
        <taxon>Ecdysozoa</taxon>
        <taxon>Arthropoda</taxon>
        <taxon>Chelicerata</taxon>
        <taxon>Arachnida</taxon>
        <taxon>Acari</taxon>
        <taxon>Parasitiformes</taxon>
        <taxon>Ixodida</taxon>
        <taxon>Ixodoidea</taxon>
        <taxon>Ixodidae</taxon>
        <taxon>Ixodinae</taxon>
        <taxon>Ixodes</taxon>
    </lineage>
</organism>
<feature type="region of interest" description="Disordered" evidence="1">
    <location>
        <begin position="15"/>
        <end position="51"/>
    </location>
</feature>
<feature type="compositionally biased region" description="Polar residues" evidence="1">
    <location>
        <begin position="36"/>
        <end position="51"/>
    </location>
</feature>
<proteinExistence type="predicted"/>
<sequence>MSVRFSWSSASLSSLSSRAWFSRSSGNPPLRDGYSQFRSSPSKPWRSRNSSTLSTNLFLPSAVFDMLEYFSDPSFQPPMAMIVFKSGFSSLRSLNFLYMPRPELSVRSREGSFGAIVSFSRMANE</sequence>
<evidence type="ECO:0000256" key="1">
    <source>
        <dbReference type="SAM" id="MobiDB-lite"/>
    </source>
</evidence>
<name>A0A6B0UQ17_IXORI</name>
<dbReference type="EMBL" id="GIFC01009700">
    <property type="protein sequence ID" value="MXU91783.1"/>
    <property type="molecule type" value="Transcribed_RNA"/>
</dbReference>
<reference evidence="2" key="1">
    <citation type="submission" date="2019-12" db="EMBL/GenBank/DDBJ databases">
        <title>An insight into the sialome of adult female Ixodes ricinus ticks feeding for 6 days.</title>
        <authorList>
            <person name="Perner J."/>
            <person name="Ribeiro J.M.C."/>
        </authorList>
    </citation>
    <scope>NUCLEOTIDE SEQUENCE</scope>
    <source>
        <strain evidence="2">Semi-engorged</strain>
        <tissue evidence="2">Salivary glands</tissue>
    </source>
</reference>
<dbReference type="AlphaFoldDB" id="A0A6B0UQ17"/>
<accession>A0A6B0UQ17</accession>